<evidence type="ECO:0000256" key="1">
    <source>
        <dbReference type="ARBA" id="ARBA00008142"/>
    </source>
</evidence>
<dbReference type="Ensembl" id="ENSDNVT00000028364.1">
    <property type="protein sequence ID" value="ENSDNVP00000023487.1"/>
    <property type="gene ID" value="ENSDNVG00000016331.1"/>
</dbReference>
<name>A0A8C4KGA7_DRONO</name>
<dbReference type="InterPro" id="IPR036850">
    <property type="entry name" value="NDK-like_dom_sf"/>
</dbReference>
<organism evidence="4 5">
    <name type="scientific">Dromaius novaehollandiae</name>
    <name type="common">Emu</name>
    <dbReference type="NCBI Taxonomy" id="8790"/>
    <lineage>
        <taxon>Eukaryota</taxon>
        <taxon>Metazoa</taxon>
        <taxon>Chordata</taxon>
        <taxon>Craniata</taxon>
        <taxon>Vertebrata</taxon>
        <taxon>Euteleostomi</taxon>
        <taxon>Archelosauria</taxon>
        <taxon>Archosauria</taxon>
        <taxon>Dinosauria</taxon>
        <taxon>Saurischia</taxon>
        <taxon>Theropoda</taxon>
        <taxon>Coelurosauria</taxon>
        <taxon>Aves</taxon>
        <taxon>Palaeognathae</taxon>
        <taxon>Casuariiformes</taxon>
        <taxon>Dromaiidae</taxon>
        <taxon>Dromaius</taxon>
    </lineage>
</organism>
<dbReference type="SUPFAM" id="SSF54919">
    <property type="entry name" value="Nucleoside diphosphate kinase, NDK"/>
    <property type="match status" value="2"/>
</dbReference>
<accession>A0A8C4KGA7</accession>
<dbReference type="PANTHER" id="PTHR46161">
    <property type="entry name" value="NUCLEOSIDE DIPHOSPHATE KINASE"/>
    <property type="match status" value="1"/>
</dbReference>
<reference evidence="4" key="1">
    <citation type="submission" date="2025-08" db="UniProtKB">
        <authorList>
            <consortium name="Ensembl"/>
        </authorList>
    </citation>
    <scope>IDENTIFICATION</scope>
</reference>
<dbReference type="GO" id="GO:1902176">
    <property type="term" value="P:negative regulation of oxidative stress-induced intrinsic apoptotic signaling pathway"/>
    <property type="evidence" value="ECO:0007669"/>
    <property type="project" value="TreeGrafter"/>
</dbReference>
<feature type="domain" description="Nucleoside diphosphate kinase-like" evidence="3">
    <location>
        <begin position="38"/>
        <end position="126"/>
    </location>
</feature>
<evidence type="ECO:0000259" key="3">
    <source>
        <dbReference type="SMART" id="SM00562"/>
    </source>
</evidence>
<reference evidence="4" key="2">
    <citation type="submission" date="2025-09" db="UniProtKB">
        <authorList>
            <consortium name="Ensembl"/>
        </authorList>
    </citation>
    <scope>IDENTIFICATION</scope>
</reference>
<evidence type="ECO:0000256" key="2">
    <source>
        <dbReference type="PROSITE-ProRule" id="PRU00706"/>
    </source>
</evidence>
<dbReference type="InterPro" id="IPR034907">
    <property type="entry name" value="NDK-like_dom"/>
</dbReference>
<keyword evidence="5" id="KW-1185">Reference proteome</keyword>
<dbReference type="GO" id="GO:0005929">
    <property type="term" value="C:cilium"/>
    <property type="evidence" value="ECO:0007669"/>
    <property type="project" value="TreeGrafter"/>
</dbReference>
<dbReference type="Gene3D" id="3.30.70.141">
    <property type="entry name" value="Nucleoside diphosphate kinase-like domain"/>
    <property type="match status" value="2"/>
</dbReference>
<dbReference type="AlphaFoldDB" id="A0A8C4KGA7"/>
<protein>
    <recommendedName>
        <fullName evidence="3">Nucleoside diphosphate kinase-like domain-containing protein</fullName>
    </recommendedName>
</protein>
<dbReference type="GO" id="GO:0003341">
    <property type="term" value="P:cilium movement"/>
    <property type="evidence" value="ECO:0007669"/>
    <property type="project" value="TreeGrafter"/>
</dbReference>
<dbReference type="Proteomes" id="UP000694423">
    <property type="component" value="Unplaced"/>
</dbReference>
<sequence>MTVSLRAEYAVDSIPLDQLHGSSSPDDAQKELQFFFPQEHTLALIKPAAVKEHKGKFASQNLVMILTKENAVEEWRQLMGPADPEIAKMTSPESIRAQFAQDILSNAVHGSSNKEHALKSIDMIRSMKARKNSLHTFLTVPIVFNVTSYFKELPEKIFLLWMGHLLLQAFLQQKLD</sequence>
<comment type="caution">
    <text evidence="2">Lacks conserved residue(s) required for the propagation of feature annotation.</text>
</comment>
<proteinExistence type="inferred from homology"/>
<dbReference type="Pfam" id="PF00334">
    <property type="entry name" value="NDK"/>
    <property type="match status" value="1"/>
</dbReference>
<dbReference type="PANTHER" id="PTHR46161:SF1">
    <property type="entry name" value="NUCLEOSIDE DIPHOSPHATE KINASE HOMOLOG 5"/>
    <property type="match status" value="1"/>
</dbReference>
<comment type="similarity">
    <text evidence="1 2">Belongs to the NDK family.</text>
</comment>
<evidence type="ECO:0000313" key="4">
    <source>
        <dbReference type="Ensembl" id="ENSDNVP00000023487.1"/>
    </source>
</evidence>
<evidence type="ECO:0000313" key="5">
    <source>
        <dbReference type="Proteomes" id="UP000694423"/>
    </source>
</evidence>
<dbReference type="SMART" id="SM00562">
    <property type="entry name" value="NDK"/>
    <property type="match status" value="1"/>
</dbReference>
<dbReference type="PROSITE" id="PS51374">
    <property type="entry name" value="NDPK_LIKE"/>
    <property type="match status" value="1"/>
</dbReference>